<dbReference type="EMBL" id="FOOX01000007">
    <property type="protein sequence ID" value="SFG62505.1"/>
    <property type="molecule type" value="Genomic_DNA"/>
</dbReference>
<feature type="transmembrane region" description="Helical" evidence="1">
    <location>
        <begin position="106"/>
        <end position="126"/>
    </location>
</feature>
<accession>A0A1I2TC91</accession>
<dbReference type="Proteomes" id="UP000199337">
    <property type="component" value="Unassembled WGS sequence"/>
</dbReference>
<organism evidence="2 3">
    <name type="scientific">Desulfotruncus arcticus DSM 17038</name>
    <dbReference type="NCBI Taxonomy" id="1121424"/>
    <lineage>
        <taxon>Bacteria</taxon>
        <taxon>Bacillati</taxon>
        <taxon>Bacillota</taxon>
        <taxon>Clostridia</taxon>
        <taxon>Eubacteriales</taxon>
        <taxon>Desulfallaceae</taxon>
        <taxon>Desulfotruncus</taxon>
    </lineage>
</organism>
<feature type="transmembrane region" description="Helical" evidence="1">
    <location>
        <begin position="48"/>
        <end position="69"/>
    </location>
</feature>
<keyword evidence="1" id="KW-0472">Membrane</keyword>
<name>A0A1I2TC91_9FIRM</name>
<dbReference type="STRING" id="341036.SAMN05660649_02165"/>
<sequence length="197" mass="21672">MLELWSELWQRPWRSSLIWPIILINIAGSAYGLYWYRAQLAGTPAHLWLLVVDSPLATAFFALALLLVIAGRRPGLVVAAACATTIKYGLWTVGVITHYWLTGGQFSAIEAMVWIYHLGLVLEGFIFLRKTPLPVYAVVGTAGWMALNDYMDYVRGLHPYLFAPGQEAAALGLAAGLTVLSVILLIHALVCNHLPVN</sequence>
<feature type="transmembrane region" description="Helical" evidence="1">
    <location>
        <begin position="133"/>
        <end position="151"/>
    </location>
</feature>
<dbReference type="PANTHER" id="PTHR40042">
    <property type="entry name" value="HYPOTHETICAL MEMBRANE SPANNING PROTEIN"/>
    <property type="match status" value="1"/>
</dbReference>
<evidence type="ECO:0000313" key="3">
    <source>
        <dbReference type="Proteomes" id="UP000199337"/>
    </source>
</evidence>
<dbReference type="Pfam" id="PF07187">
    <property type="entry name" value="DUF1405"/>
    <property type="match status" value="1"/>
</dbReference>
<dbReference type="PANTHER" id="PTHR40042:SF1">
    <property type="entry name" value="DUF1405 DOMAIN-CONTAINING PROTEIN"/>
    <property type="match status" value="1"/>
</dbReference>
<gene>
    <name evidence="2" type="ORF">SAMN05660649_02165</name>
</gene>
<keyword evidence="1" id="KW-1133">Transmembrane helix</keyword>
<proteinExistence type="predicted"/>
<evidence type="ECO:0000313" key="2">
    <source>
        <dbReference type="EMBL" id="SFG62505.1"/>
    </source>
</evidence>
<feature type="transmembrane region" description="Helical" evidence="1">
    <location>
        <begin position="17"/>
        <end position="36"/>
    </location>
</feature>
<dbReference type="InterPro" id="IPR009845">
    <property type="entry name" value="DUF1405"/>
</dbReference>
<evidence type="ECO:0000256" key="1">
    <source>
        <dbReference type="SAM" id="Phobius"/>
    </source>
</evidence>
<feature type="transmembrane region" description="Helical" evidence="1">
    <location>
        <begin position="76"/>
        <end position="100"/>
    </location>
</feature>
<feature type="transmembrane region" description="Helical" evidence="1">
    <location>
        <begin position="171"/>
        <end position="191"/>
    </location>
</feature>
<keyword evidence="1" id="KW-0812">Transmembrane</keyword>
<reference evidence="3" key="1">
    <citation type="submission" date="2016-10" db="EMBL/GenBank/DDBJ databases">
        <authorList>
            <person name="Varghese N."/>
            <person name="Submissions S."/>
        </authorList>
    </citation>
    <scope>NUCLEOTIDE SEQUENCE [LARGE SCALE GENOMIC DNA]</scope>
    <source>
        <strain evidence="3">DSM 17038</strain>
    </source>
</reference>
<dbReference type="AlphaFoldDB" id="A0A1I2TC91"/>
<keyword evidence="3" id="KW-1185">Reference proteome</keyword>
<protein>
    <submittedName>
        <fullName evidence="2">Uncharacterized membrane protein YpjA</fullName>
    </submittedName>
</protein>